<dbReference type="RefSeq" id="WP_119751960.1">
    <property type="nucleotide sequence ID" value="NZ_QZCG01000020.1"/>
</dbReference>
<gene>
    <name evidence="2" type="ORF">D3P04_21640</name>
</gene>
<comment type="caution">
    <text evidence="2">The sequence shown here is derived from an EMBL/GenBank/DDBJ whole genome shotgun (WGS) entry which is preliminary data.</text>
</comment>
<organism evidence="2 3">
    <name type="scientific">Paracoccus onubensis</name>
    <dbReference type="NCBI Taxonomy" id="1675788"/>
    <lineage>
        <taxon>Bacteria</taxon>
        <taxon>Pseudomonadati</taxon>
        <taxon>Pseudomonadota</taxon>
        <taxon>Alphaproteobacteria</taxon>
        <taxon>Rhodobacterales</taxon>
        <taxon>Paracoccaceae</taxon>
        <taxon>Paracoccus</taxon>
    </lineage>
</organism>
<evidence type="ECO:0000313" key="3">
    <source>
        <dbReference type="Proteomes" id="UP000284202"/>
    </source>
</evidence>
<dbReference type="InterPro" id="IPR019613">
    <property type="entry name" value="DUF4198"/>
</dbReference>
<keyword evidence="1" id="KW-1133">Transmembrane helix</keyword>
<accession>A0A418SME1</accession>
<keyword evidence="1" id="KW-0812">Transmembrane</keyword>
<protein>
    <submittedName>
        <fullName evidence="2">DUF4198 domain-containing protein</fullName>
    </submittedName>
</protein>
<dbReference type="OrthoDB" id="581894at2"/>
<dbReference type="AlphaFoldDB" id="A0A418SME1"/>
<feature type="transmembrane region" description="Helical" evidence="1">
    <location>
        <begin position="7"/>
        <end position="28"/>
    </location>
</feature>
<name>A0A418SME1_9RHOB</name>
<proteinExistence type="predicted"/>
<dbReference type="EMBL" id="QZCG01000020">
    <property type="protein sequence ID" value="RJE82067.1"/>
    <property type="molecule type" value="Genomic_DNA"/>
</dbReference>
<dbReference type="Proteomes" id="UP000284202">
    <property type="component" value="Unassembled WGS sequence"/>
</dbReference>
<evidence type="ECO:0000256" key="1">
    <source>
        <dbReference type="SAM" id="Phobius"/>
    </source>
</evidence>
<evidence type="ECO:0000313" key="2">
    <source>
        <dbReference type="EMBL" id="RJE82067.1"/>
    </source>
</evidence>
<sequence length="266" mass="29844">MFHFCRIIFQAIVLYCGTVATVWAHAFWVVPVEGHVQPGERVVFDLRIGPRWPGESMQRDTTTLISRFELDDGVQRTPIAGRENLRPVGHYKATVSGANFAVMTSYPHSAELSGEKFEAYLAEEGLDDALEIRRKFGLKTASARERFRRNVKTLVLVGDNSDGFDRLLNLPFELVPLTDPLRYSAGEPFVVRVLRNGRPLADTQVVAGLRDSETTLHTRTDMNGNARLEFPAGGMWMLYAVDIAPSTTPDADWESIWTSLTFEVNP</sequence>
<reference evidence="3" key="1">
    <citation type="submission" date="2018-09" db="EMBL/GenBank/DDBJ databases">
        <title>Acidovorax cavernicola nov. sp. isolated from Gruta de las Maravillas (Aracena, Spain).</title>
        <authorList>
            <person name="Jurado V."/>
            <person name="Gutierrez-Patricio S."/>
            <person name="Gonzalez-Pimentel J.L."/>
            <person name="Miller A.Z."/>
            <person name="Laiz L."/>
            <person name="Saiz-Jimenez C."/>
        </authorList>
    </citation>
    <scope>NUCLEOTIDE SEQUENCE [LARGE SCALE GENOMIC DNA]</scope>
    <source>
        <strain evidence="3">1011MAR3C25</strain>
    </source>
</reference>
<dbReference type="Pfam" id="PF10670">
    <property type="entry name" value="DUF4198"/>
    <property type="match status" value="1"/>
</dbReference>
<keyword evidence="1" id="KW-0472">Membrane</keyword>
<keyword evidence="3" id="KW-1185">Reference proteome</keyword>